<gene>
    <name evidence="3" type="ORF">AAF712_002514</name>
</gene>
<evidence type="ECO:0000313" key="4">
    <source>
        <dbReference type="Proteomes" id="UP001437256"/>
    </source>
</evidence>
<dbReference type="PROSITE" id="PS50181">
    <property type="entry name" value="FBOX"/>
    <property type="match status" value="1"/>
</dbReference>
<dbReference type="InterPro" id="IPR001810">
    <property type="entry name" value="F-box_dom"/>
</dbReference>
<evidence type="ECO:0000313" key="3">
    <source>
        <dbReference type="EMBL" id="KAL0070327.1"/>
    </source>
</evidence>
<keyword evidence="4" id="KW-1185">Reference proteome</keyword>
<feature type="domain" description="F-box" evidence="2">
    <location>
        <begin position="80"/>
        <end position="127"/>
    </location>
</feature>
<feature type="region of interest" description="Disordered" evidence="1">
    <location>
        <begin position="1"/>
        <end position="71"/>
    </location>
</feature>
<evidence type="ECO:0000256" key="1">
    <source>
        <dbReference type="SAM" id="MobiDB-lite"/>
    </source>
</evidence>
<protein>
    <recommendedName>
        <fullName evidence="2">F-box domain-containing protein</fullName>
    </recommendedName>
</protein>
<dbReference type="Pfam" id="PF00646">
    <property type="entry name" value="F-box"/>
    <property type="match status" value="1"/>
</dbReference>
<comment type="caution">
    <text evidence="3">The sequence shown here is derived from an EMBL/GenBank/DDBJ whole genome shotgun (WGS) entry which is preliminary data.</text>
</comment>
<reference evidence="3 4" key="1">
    <citation type="submission" date="2024-05" db="EMBL/GenBank/DDBJ databases">
        <title>A draft genome resource for the thread blight pathogen Marasmius tenuissimus strain MS-2.</title>
        <authorList>
            <person name="Yulfo-Soto G.E."/>
            <person name="Baruah I.K."/>
            <person name="Amoako-Attah I."/>
            <person name="Bukari Y."/>
            <person name="Meinhardt L.W."/>
            <person name="Bailey B.A."/>
            <person name="Cohen S.P."/>
        </authorList>
    </citation>
    <scope>NUCLEOTIDE SEQUENCE [LARGE SCALE GENOMIC DNA]</scope>
    <source>
        <strain evidence="3 4">MS-2</strain>
    </source>
</reference>
<proteinExistence type="predicted"/>
<dbReference type="InterPro" id="IPR036047">
    <property type="entry name" value="F-box-like_dom_sf"/>
</dbReference>
<dbReference type="CDD" id="cd09917">
    <property type="entry name" value="F-box_SF"/>
    <property type="match status" value="1"/>
</dbReference>
<accession>A0ABR3AAD0</accession>
<name>A0ABR3AAD0_9AGAR</name>
<evidence type="ECO:0000259" key="2">
    <source>
        <dbReference type="PROSITE" id="PS50181"/>
    </source>
</evidence>
<dbReference type="SUPFAM" id="SSF81383">
    <property type="entry name" value="F-box domain"/>
    <property type="match status" value="1"/>
</dbReference>
<dbReference type="SMART" id="SM00256">
    <property type="entry name" value="FBOX"/>
    <property type="match status" value="1"/>
</dbReference>
<dbReference type="Proteomes" id="UP001437256">
    <property type="component" value="Unassembled WGS sequence"/>
</dbReference>
<feature type="compositionally biased region" description="Basic residues" evidence="1">
    <location>
        <begin position="8"/>
        <end position="17"/>
    </location>
</feature>
<feature type="non-terminal residue" evidence="3">
    <location>
        <position position="472"/>
    </location>
</feature>
<sequence>MSQNSHTVPRRSTRLRGRPTTTSTDDSVGVEEAGEGANKRLQNGKGPKRTRDEEPDDLTAPQVDTKRSRTCHKRTNTKKLGMLLTLPLDVLYTIFGHLNPKALVSLTRVNRAFSATLLSPETMFIWVQARQSCDVPEPWENMTEVEWAKLLFGNTKCQFCGTKGVQRINFILMKRVCFVCIQAKFVTFPFCLRDGRLTWCLSVNSGISKGRFKSFYPDEDKGVLELVEHARGMYRVLPVNVVLISPFITGGGRANNTQYYNKEQIERVLTHLSVCRNPREVDTYVEERKAYLVRLNVVGISLDTCVALLFTVAWDQRARLCWDWVANNRYQRFKDKESTREERFTAIGARLREMGYADEDLDLIKWMEEVYEAKPLTKRSTIVTSRCNLISERYFSYKRTFTPLECRLNGLPSVQTIWCLPSMRRLIGLPENIEVTPVMIQDAITDEDYAEEIGFIQNVFVEGIVAYNRRQK</sequence>
<organism evidence="3 4">
    <name type="scientific">Marasmius tenuissimus</name>
    <dbReference type="NCBI Taxonomy" id="585030"/>
    <lineage>
        <taxon>Eukaryota</taxon>
        <taxon>Fungi</taxon>
        <taxon>Dikarya</taxon>
        <taxon>Basidiomycota</taxon>
        <taxon>Agaricomycotina</taxon>
        <taxon>Agaricomycetes</taxon>
        <taxon>Agaricomycetidae</taxon>
        <taxon>Agaricales</taxon>
        <taxon>Marasmiineae</taxon>
        <taxon>Marasmiaceae</taxon>
        <taxon>Marasmius</taxon>
    </lineage>
</organism>
<dbReference type="EMBL" id="JBBXMP010000007">
    <property type="protein sequence ID" value="KAL0070327.1"/>
    <property type="molecule type" value="Genomic_DNA"/>
</dbReference>